<keyword evidence="3" id="KW-1185">Reference proteome</keyword>
<gene>
    <name evidence="2" type="ORF">MAR_003294</name>
</gene>
<evidence type="ECO:0000313" key="3">
    <source>
        <dbReference type="Proteomes" id="UP001164746"/>
    </source>
</evidence>
<dbReference type="Proteomes" id="UP001164746">
    <property type="component" value="Chromosome 16"/>
</dbReference>
<feature type="coiled-coil region" evidence="1">
    <location>
        <begin position="199"/>
        <end position="226"/>
    </location>
</feature>
<evidence type="ECO:0000313" key="2">
    <source>
        <dbReference type="EMBL" id="WAR29726.1"/>
    </source>
</evidence>
<protein>
    <submittedName>
        <fullName evidence="2">Uncharacterized protein</fullName>
    </submittedName>
</protein>
<sequence length="305" mass="34581">MRGMRLEIAAGLSQLSETRMPACLNYFKECNTFNWIQFTRSDNSFWTRMMWIRPSVVVLMIVLQTCGADRLERMERRLELKLKALQAYVEVIVNANEGDFVTLADRVSKLESIVSTSENDIRETTSNGSRNEHTIAYTKPELNNIQNTLTISEVKTELAINIEREIDDNNKTLIALNSQVRDYIANETESLAFFKTNILQDMNETRAHVRNETTELENKVEELIGRANEVVGIIDKQGSTIEDGIMVTIKALPGVTGLHGPTVLSHVTAAAKVDTGHVMYFRLLLKDFALEMQQKQRNASFTSFV</sequence>
<accession>A0ABY7GEW1</accession>
<feature type="non-terminal residue" evidence="2">
    <location>
        <position position="305"/>
    </location>
</feature>
<evidence type="ECO:0000256" key="1">
    <source>
        <dbReference type="SAM" id="Coils"/>
    </source>
</evidence>
<dbReference type="EMBL" id="CP111027">
    <property type="protein sequence ID" value="WAR29726.1"/>
    <property type="molecule type" value="Genomic_DNA"/>
</dbReference>
<name>A0ABY7GEW1_MYAAR</name>
<reference evidence="2" key="1">
    <citation type="submission" date="2022-11" db="EMBL/GenBank/DDBJ databases">
        <title>Centuries of genome instability and evolution in soft-shell clam transmissible cancer (bioRxiv).</title>
        <authorList>
            <person name="Hart S.F.M."/>
            <person name="Yonemitsu M.A."/>
            <person name="Giersch R.M."/>
            <person name="Beal B.F."/>
            <person name="Arriagada G."/>
            <person name="Davis B.W."/>
            <person name="Ostrander E.A."/>
            <person name="Goff S.P."/>
            <person name="Metzger M.J."/>
        </authorList>
    </citation>
    <scope>NUCLEOTIDE SEQUENCE</scope>
    <source>
        <strain evidence="2">MELC-2E11</strain>
        <tissue evidence="2">Siphon/mantle</tissue>
    </source>
</reference>
<keyword evidence="1" id="KW-0175">Coiled coil</keyword>
<proteinExistence type="predicted"/>
<organism evidence="2 3">
    <name type="scientific">Mya arenaria</name>
    <name type="common">Soft-shell clam</name>
    <dbReference type="NCBI Taxonomy" id="6604"/>
    <lineage>
        <taxon>Eukaryota</taxon>
        <taxon>Metazoa</taxon>
        <taxon>Spiralia</taxon>
        <taxon>Lophotrochozoa</taxon>
        <taxon>Mollusca</taxon>
        <taxon>Bivalvia</taxon>
        <taxon>Autobranchia</taxon>
        <taxon>Heteroconchia</taxon>
        <taxon>Euheterodonta</taxon>
        <taxon>Imparidentia</taxon>
        <taxon>Neoheterodontei</taxon>
        <taxon>Myida</taxon>
        <taxon>Myoidea</taxon>
        <taxon>Myidae</taxon>
        <taxon>Mya</taxon>
    </lineage>
</organism>